<keyword evidence="1" id="KW-0812">Transmembrane</keyword>
<organism evidence="2">
    <name type="scientific">Paenibacillus sp. AN1007</name>
    <dbReference type="NCBI Taxonomy" id="3151385"/>
    <lineage>
        <taxon>Bacteria</taxon>
        <taxon>Bacillati</taxon>
        <taxon>Bacillota</taxon>
        <taxon>Bacilli</taxon>
        <taxon>Bacillales</taxon>
        <taxon>Paenibacillaceae</taxon>
        <taxon>Paenibacillus</taxon>
    </lineage>
</organism>
<gene>
    <name evidence="2" type="ORF">ABXS70_11105</name>
</gene>
<feature type="transmembrane region" description="Helical" evidence="1">
    <location>
        <begin position="367"/>
        <end position="389"/>
    </location>
</feature>
<keyword evidence="1" id="KW-1133">Transmembrane helix</keyword>
<feature type="transmembrane region" description="Helical" evidence="1">
    <location>
        <begin position="169"/>
        <end position="190"/>
    </location>
</feature>
<evidence type="ECO:0000256" key="1">
    <source>
        <dbReference type="SAM" id="Phobius"/>
    </source>
</evidence>
<accession>A0AAU8NKD5</accession>
<feature type="transmembrane region" description="Helical" evidence="1">
    <location>
        <begin position="143"/>
        <end position="163"/>
    </location>
</feature>
<feature type="transmembrane region" description="Helical" evidence="1">
    <location>
        <begin position="93"/>
        <end position="114"/>
    </location>
</feature>
<feature type="transmembrane region" description="Helical" evidence="1">
    <location>
        <begin position="485"/>
        <end position="504"/>
    </location>
</feature>
<reference evidence="2" key="1">
    <citation type="submission" date="2024-05" db="EMBL/GenBank/DDBJ databases">
        <title>Draft genome assemblies of 36 bacteria isolated from hibernating arctic ground squirrels.</title>
        <authorList>
            <person name="McKee H."/>
            <person name="Mullen L."/>
            <person name="Drown D.M."/>
            <person name="Duddleston K.N."/>
        </authorList>
    </citation>
    <scope>NUCLEOTIDE SEQUENCE</scope>
    <source>
        <strain evidence="2">AN1007</strain>
    </source>
</reference>
<protein>
    <recommendedName>
        <fullName evidence="3">ABC transporter permease</fullName>
    </recommendedName>
</protein>
<feature type="transmembrane region" description="Helical" evidence="1">
    <location>
        <begin position="236"/>
        <end position="253"/>
    </location>
</feature>
<feature type="transmembrane region" description="Helical" evidence="1">
    <location>
        <begin position="202"/>
        <end position="224"/>
    </location>
</feature>
<feature type="transmembrane region" description="Helical" evidence="1">
    <location>
        <begin position="510"/>
        <end position="531"/>
    </location>
</feature>
<dbReference type="AlphaFoldDB" id="A0AAU8NKD5"/>
<evidence type="ECO:0008006" key="3">
    <source>
        <dbReference type="Google" id="ProtNLM"/>
    </source>
</evidence>
<feature type="transmembrane region" description="Helical" evidence="1">
    <location>
        <begin position="51"/>
        <end position="81"/>
    </location>
</feature>
<feature type="transmembrane region" description="Helical" evidence="1">
    <location>
        <begin position="338"/>
        <end position="355"/>
    </location>
</feature>
<dbReference type="EMBL" id="CP159992">
    <property type="protein sequence ID" value="XCP97208.1"/>
    <property type="molecule type" value="Genomic_DNA"/>
</dbReference>
<feature type="transmembrane region" description="Helical" evidence="1">
    <location>
        <begin position="410"/>
        <end position="438"/>
    </location>
</feature>
<feature type="transmembrane region" description="Helical" evidence="1">
    <location>
        <begin position="450"/>
        <end position="473"/>
    </location>
</feature>
<keyword evidence="1" id="KW-0472">Membrane</keyword>
<dbReference type="RefSeq" id="WP_342556183.1">
    <property type="nucleotide sequence ID" value="NZ_CP159992.1"/>
</dbReference>
<evidence type="ECO:0000313" key="2">
    <source>
        <dbReference type="EMBL" id="XCP97208.1"/>
    </source>
</evidence>
<sequence length="541" mass="61537">MQGIFNTISRMRQLQVITRVNRFIYFMQRIPALGTLIHDQTYAAFRTKRTLGAAAVIVMFGAGVLESLLYFCGLLALPIFLWTEEQHTGRFALLLHMYFCISGVMGGVTSAKVLESSKMKYTAVRLMRIVPTRFMRAVLFHRYTTFFLYQGIAFILICVFFNFSILHALLAVATMTLWRVLCEFFHLAVFQRKGIILVQKTWLMSLVMLLTLTAAYLPLTPWSIPLVGAVILEQRWLAVLILFCGTVAGYVLFKHTDYAAAVRAVTNYADPLLNPEIMIADLQRKMIQSNDNDLSGPSSLQLQVSERASLDKKGYEQMHELFVKRHNNLLRAPFRRRLIAIMIIGLLLSISTLMFKDHLSLDSMERFIPLLVLAMLNLTVGSQICKILFFHCDMPLMRYGFYRKNAKQHFLLRLRSVFSMNLKLGLCFASVISVSILILTEGRNIDSLLAIWILIITLAVFFSLHHLLLYYVLQPYTAELETSNPLFTIANSLISLSMVIAIFVGPALWVFTAALAVLTAAYFFSAAPLISKYAPNHFRVK</sequence>
<proteinExistence type="predicted"/>
<name>A0AAU8NKD5_9BACL</name>